<dbReference type="Pfam" id="PF09537">
    <property type="entry name" value="DUF2383"/>
    <property type="match status" value="1"/>
</dbReference>
<evidence type="ECO:0000313" key="2">
    <source>
        <dbReference type="EMBL" id="MFD2725082.1"/>
    </source>
</evidence>
<reference evidence="3" key="1">
    <citation type="journal article" date="2019" name="Int. J. Syst. Evol. Microbiol.">
        <title>The Global Catalogue of Microorganisms (GCM) 10K type strain sequencing project: providing services to taxonomists for standard genome sequencing and annotation.</title>
        <authorList>
            <consortium name="The Broad Institute Genomics Platform"/>
            <consortium name="The Broad Institute Genome Sequencing Center for Infectious Disease"/>
            <person name="Wu L."/>
            <person name="Ma J."/>
        </authorList>
    </citation>
    <scope>NUCLEOTIDE SEQUENCE [LARGE SCALE GENOMIC DNA]</scope>
    <source>
        <strain evidence="3">KCTC 42398</strain>
    </source>
</reference>
<name>A0ABW5T775_9FLAO</name>
<dbReference type="EMBL" id="JBHULY010000005">
    <property type="protein sequence ID" value="MFD2725082.1"/>
    <property type="molecule type" value="Genomic_DNA"/>
</dbReference>
<dbReference type="InterPro" id="IPR009078">
    <property type="entry name" value="Ferritin-like_SF"/>
</dbReference>
<feature type="domain" description="DUF2383" evidence="1">
    <location>
        <begin position="7"/>
        <end position="116"/>
    </location>
</feature>
<dbReference type="InterPro" id="IPR012347">
    <property type="entry name" value="Ferritin-like"/>
</dbReference>
<proteinExistence type="predicted"/>
<keyword evidence="3" id="KW-1185">Reference proteome</keyword>
<dbReference type="Proteomes" id="UP001597476">
    <property type="component" value="Unassembled WGS sequence"/>
</dbReference>
<dbReference type="InterPro" id="IPR019052">
    <property type="entry name" value="DUF2383"/>
</dbReference>
<organism evidence="2 3">
    <name type="scientific">Hyunsoonleella rubra</name>
    <dbReference type="NCBI Taxonomy" id="1737062"/>
    <lineage>
        <taxon>Bacteria</taxon>
        <taxon>Pseudomonadati</taxon>
        <taxon>Bacteroidota</taxon>
        <taxon>Flavobacteriia</taxon>
        <taxon>Flavobacteriales</taxon>
        <taxon>Flavobacteriaceae</taxon>
    </lineage>
</organism>
<evidence type="ECO:0000313" key="3">
    <source>
        <dbReference type="Proteomes" id="UP001597476"/>
    </source>
</evidence>
<dbReference type="PIRSF" id="PIRSF029477">
    <property type="entry name" value="UCP029477"/>
    <property type="match status" value="1"/>
</dbReference>
<gene>
    <name evidence="2" type="ORF">ACFSR8_02555</name>
</gene>
<dbReference type="InterPro" id="IPR011971">
    <property type="entry name" value="CHP02284"/>
</dbReference>
<protein>
    <submittedName>
        <fullName evidence="2">PA2169 family four-helix-bundle protein</fullName>
    </submittedName>
</protein>
<dbReference type="SUPFAM" id="SSF47240">
    <property type="entry name" value="Ferritin-like"/>
    <property type="match status" value="1"/>
</dbReference>
<dbReference type="InterPro" id="IPR016920">
    <property type="entry name" value="UCP029477"/>
</dbReference>
<dbReference type="NCBIfam" id="TIGR02284">
    <property type="entry name" value="PA2169 family four-helix-bundle protein"/>
    <property type="match status" value="1"/>
</dbReference>
<sequence>MKYTEKISKNLNELLMKNYDAEKGYKNAAENVESHTLRQFFDRMASERGEFARELKTEILRFGEEPKDSGSFKGLVHRNWMDLKTLFSSNDEGAIIEEVIRGEEKSLDAYYDILKERNLPASIDALLFKQKTAIQATINSVKVHEELVS</sequence>
<evidence type="ECO:0000259" key="1">
    <source>
        <dbReference type="Pfam" id="PF09537"/>
    </source>
</evidence>
<dbReference type="Gene3D" id="1.20.1260.10">
    <property type="match status" value="1"/>
</dbReference>
<accession>A0ABW5T775</accession>
<comment type="caution">
    <text evidence="2">The sequence shown here is derived from an EMBL/GenBank/DDBJ whole genome shotgun (WGS) entry which is preliminary data.</text>
</comment>
<dbReference type="RefSeq" id="WP_380288721.1">
    <property type="nucleotide sequence ID" value="NZ_JBHULY010000005.1"/>
</dbReference>